<organism evidence="1">
    <name type="scientific">Cladocopium goreaui</name>
    <dbReference type="NCBI Taxonomy" id="2562237"/>
    <lineage>
        <taxon>Eukaryota</taxon>
        <taxon>Sar</taxon>
        <taxon>Alveolata</taxon>
        <taxon>Dinophyceae</taxon>
        <taxon>Suessiales</taxon>
        <taxon>Symbiodiniaceae</taxon>
        <taxon>Cladocopium</taxon>
    </lineage>
</organism>
<reference evidence="2" key="2">
    <citation type="submission" date="2024-04" db="EMBL/GenBank/DDBJ databases">
        <authorList>
            <person name="Chen Y."/>
            <person name="Shah S."/>
            <person name="Dougan E. K."/>
            <person name="Thang M."/>
            <person name="Chan C."/>
        </authorList>
    </citation>
    <scope>NUCLEOTIDE SEQUENCE [LARGE SCALE GENOMIC DNA]</scope>
</reference>
<dbReference type="EMBL" id="CAMXCT010005946">
    <property type="protein sequence ID" value="CAI4013611.1"/>
    <property type="molecule type" value="Genomic_DNA"/>
</dbReference>
<protein>
    <submittedName>
        <fullName evidence="1">Uncharacterized protein</fullName>
    </submittedName>
</protein>
<sequence>MTLLLQRTKTPGPQLCVCFAVSPKVTVFRSPSGTFCPKARGLSPQHMCEQAPCVFAARPCFSCPQRMHCMLNATPNQKANQVPTNPWYSAACLLQLYIVLSVSCRNCASILSNNL</sequence>
<dbReference type="EMBL" id="CAMXCT020005946">
    <property type="protein sequence ID" value="CAL1166986.1"/>
    <property type="molecule type" value="Genomic_DNA"/>
</dbReference>
<dbReference type="Proteomes" id="UP001152797">
    <property type="component" value="Unassembled WGS sequence"/>
</dbReference>
<reference evidence="1" key="1">
    <citation type="submission" date="2022-10" db="EMBL/GenBank/DDBJ databases">
        <authorList>
            <person name="Chen Y."/>
            <person name="Dougan E. K."/>
            <person name="Chan C."/>
            <person name="Rhodes N."/>
            <person name="Thang M."/>
        </authorList>
    </citation>
    <scope>NUCLEOTIDE SEQUENCE</scope>
</reference>
<comment type="caution">
    <text evidence="1">The sequence shown here is derived from an EMBL/GenBank/DDBJ whole genome shotgun (WGS) entry which is preliminary data.</text>
</comment>
<evidence type="ECO:0000313" key="1">
    <source>
        <dbReference type="EMBL" id="CAI4013611.1"/>
    </source>
</evidence>
<evidence type="ECO:0000313" key="3">
    <source>
        <dbReference type="Proteomes" id="UP001152797"/>
    </source>
</evidence>
<proteinExistence type="predicted"/>
<name>A0A9P1DNZ1_9DINO</name>
<keyword evidence="3" id="KW-1185">Reference proteome</keyword>
<gene>
    <name evidence="1" type="ORF">C1SCF055_LOCUS38568</name>
</gene>
<accession>A0A9P1DNZ1</accession>
<evidence type="ECO:0000313" key="2">
    <source>
        <dbReference type="EMBL" id="CAL1166986.1"/>
    </source>
</evidence>
<dbReference type="AlphaFoldDB" id="A0A9P1DNZ1"/>
<dbReference type="EMBL" id="CAMXCT030005946">
    <property type="protein sequence ID" value="CAL4800923.1"/>
    <property type="molecule type" value="Genomic_DNA"/>
</dbReference>